<comment type="similarity">
    <text evidence="2 7">Belongs to the FlgA family.</text>
</comment>
<keyword evidence="5 7" id="KW-0574">Periplasm</keyword>
<gene>
    <name evidence="9" type="ORF">N799_08020</name>
</gene>
<evidence type="ECO:0000313" key="9">
    <source>
        <dbReference type="EMBL" id="KGM57377.1"/>
    </source>
</evidence>
<comment type="function">
    <text evidence="6 7">Involved in the assembly process of the P-ring formation. It may associate with FlgF on the rod constituting a structure essential for the P-ring assembly or may act as a modulator protein for the P-ring assembly.</text>
</comment>
<dbReference type="Gene3D" id="2.30.30.760">
    <property type="match status" value="1"/>
</dbReference>
<dbReference type="AlphaFoldDB" id="A0A0A0F7Q7"/>
<evidence type="ECO:0000256" key="2">
    <source>
        <dbReference type="ARBA" id="ARBA00010474"/>
    </source>
</evidence>
<feature type="domain" description="SAF" evidence="8">
    <location>
        <begin position="97"/>
        <end position="158"/>
    </location>
</feature>
<keyword evidence="4 7" id="KW-0732">Signal</keyword>
<dbReference type="eggNOG" id="COG1261">
    <property type="taxonomic scope" value="Bacteria"/>
</dbReference>
<evidence type="ECO:0000256" key="5">
    <source>
        <dbReference type="ARBA" id="ARBA00022764"/>
    </source>
</evidence>
<dbReference type="STRING" id="913325.N799_08020"/>
<dbReference type="SMART" id="SM00858">
    <property type="entry name" value="SAF"/>
    <property type="match status" value="1"/>
</dbReference>
<dbReference type="Pfam" id="PF17656">
    <property type="entry name" value="ChapFlgA_N"/>
    <property type="match status" value="1"/>
</dbReference>
<evidence type="ECO:0000259" key="8">
    <source>
        <dbReference type="SMART" id="SM00858"/>
    </source>
</evidence>
<dbReference type="RefSeq" id="WP_036207495.1">
    <property type="nucleotide sequence ID" value="NZ_AVPT01000003.1"/>
</dbReference>
<proteinExistence type="inferred from homology"/>
<dbReference type="OrthoDB" id="1669037at2"/>
<dbReference type="PANTHER" id="PTHR36307:SF1">
    <property type="entry name" value="FLAGELLA BASAL BODY P-RING FORMATION PROTEIN FLGA"/>
    <property type="match status" value="1"/>
</dbReference>
<dbReference type="InterPro" id="IPR041231">
    <property type="entry name" value="FlgA_N"/>
</dbReference>
<dbReference type="InterPro" id="IPR039246">
    <property type="entry name" value="Flagellar_FlgA"/>
</dbReference>
<dbReference type="NCBIfam" id="TIGR03170">
    <property type="entry name" value="flgA_cterm"/>
    <property type="match status" value="1"/>
</dbReference>
<dbReference type="EMBL" id="AVPT01000003">
    <property type="protein sequence ID" value="KGM57377.1"/>
    <property type="molecule type" value="Genomic_DNA"/>
</dbReference>
<feature type="chain" id="PRO_5005108567" description="Flagella basal body P-ring formation protein FlgA" evidence="7">
    <location>
        <begin position="23"/>
        <end position="221"/>
    </location>
</feature>
<dbReference type="Proteomes" id="UP000029989">
    <property type="component" value="Unassembled WGS sequence"/>
</dbReference>
<evidence type="ECO:0000256" key="7">
    <source>
        <dbReference type="RuleBase" id="RU362063"/>
    </source>
</evidence>
<sequence>MSLSLLLVLALPVGLVPPRASAADGAITEPAAIRAAAIAAVGGDASSAEATVDPNLRMAACSAPLQAVPTSTRVVQVRCPDAPGWHLYVPVQVRRVEQVAVLTEPVQAGQTITADMLAMRRRDMAGAGEGFTNPAELVGQTAHRGLAPGAAPTDVDVADVPLLRRGDPVVLVSRAGGIEVRVAGRVLGRPMPGGAVSVENLQSRRVVRGRVAGAGIVEVMR</sequence>
<organism evidence="9 10">
    <name type="scientific">Lysobacter arseniciresistens ZS79</name>
    <dbReference type="NCBI Taxonomy" id="913325"/>
    <lineage>
        <taxon>Bacteria</taxon>
        <taxon>Pseudomonadati</taxon>
        <taxon>Pseudomonadota</taxon>
        <taxon>Gammaproteobacteria</taxon>
        <taxon>Lysobacterales</taxon>
        <taxon>Lysobacteraceae</taxon>
        <taxon>Novilysobacter</taxon>
    </lineage>
</organism>
<dbReference type="GO" id="GO:0042597">
    <property type="term" value="C:periplasmic space"/>
    <property type="evidence" value="ECO:0007669"/>
    <property type="project" value="UniProtKB-SubCell"/>
</dbReference>
<evidence type="ECO:0000313" key="10">
    <source>
        <dbReference type="Proteomes" id="UP000029989"/>
    </source>
</evidence>
<name>A0A0A0F7Q7_9GAMM</name>
<dbReference type="InterPro" id="IPR013974">
    <property type="entry name" value="SAF"/>
</dbReference>
<reference evidence="9 10" key="1">
    <citation type="journal article" date="2015" name="Stand. Genomic Sci.">
        <title>Genomic information of the arsenic-resistant bacterium Lysobacter arseniciresistens type strain ZS79(T) and comparison of Lysobacter draft genomes.</title>
        <authorList>
            <person name="Liu L."/>
            <person name="Zhang S."/>
            <person name="Luo M."/>
            <person name="Wang G."/>
        </authorList>
    </citation>
    <scope>NUCLEOTIDE SEQUENCE [LARGE SCALE GENOMIC DNA]</scope>
    <source>
        <strain evidence="9 10">ZS79</strain>
    </source>
</reference>
<feature type="signal peptide" evidence="7">
    <location>
        <begin position="1"/>
        <end position="22"/>
    </location>
</feature>
<evidence type="ECO:0000256" key="3">
    <source>
        <dbReference type="ARBA" id="ARBA00014754"/>
    </source>
</evidence>
<evidence type="ECO:0000256" key="4">
    <source>
        <dbReference type="ARBA" id="ARBA00022729"/>
    </source>
</evidence>
<evidence type="ECO:0000256" key="1">
    <source>
        <dbReference type="ARBA" id="ARBA00004418"/>
    </source>
</evidence>
<dbReference type="PANTHER" id="PTHR36307">
    <property type="entry name" value="FLAGELLA BASAL BODY P-RING FORMATION PROTEIN FLGA"/>
    <property type="match status" value="1"/>
</dbReference>
<comment type="caution">
    <text evidence="9">The sequence shown here is derived from an EMBL/GenBank/DDBJ whole genome shotgun (WGS) entry which is preliminary data.</text>
</comment>
<keyword evidence="10" id="KW-1185">Reference proteome</keyword>
<protein>
    <recommendedName>
        <fullName evidence="3 7">Flagella basal body P-ring formation protein FlgA</fullName>
    </recommendedName>
</protein>
<dbReference type="Pfam" id="PF13144">
    <property type="entry name" value="ChapFlgA"/>
    <property type="match status" value="1"/>
</dbReference>
<dbReference type="GO" id="GO:0044780">
    <property type="term" value="P:bacterial-type flagellum assembly"/>
    <property type="evidence" value="ECO:0007669"/>
    <property type="project" value="InterPro"/>
</dbReference>
<dbReference type="InterPro" id="IPR017585">
    <property type="entry name" value="SAF_FlgA"/>
</dbReference>
<dbReference type="CDD" id="cd11614">
    <property type="entry name" value="SAF_CpaB_FlgA_like"/>
    <property type="match status" value="1"/>
</dbReference>
<dbReference type="Gene3D" id="3.90.1210.10">
    <property type="entry name" value="Antifreeze-like/N-acetylneuraminic acid synthase C-terminal domain"/>
    <property type="match status" value="1"/>
</dbReference>
<comment type="subcellular location">
    <subcellularLocation>
        <location evidence="1 7">Periplasm</location>
    </subcellularLocation>
</comment>
<evidence type="ECO:0000256" key="6">
    <source>
        <dbReference type="ARBA" id="ARBA00025643"/>
    </source>
</evidence>
<keyword evidence="7" id="KW-1005">Bacterial flagellum biogenesis</keyword>
<accession>A0A0A0F7Q7</accession>